<proteinExistence type="predicted"/>
<dbReference type="GeneID" id="17352949"/>
<dbReference type="KEGG" id="cvr:CHLNCDRAFT_136703"/>
<dbReference type="RefSeq" id="XP_005845659.1">
    <property type="nucleotide sequence ID" value="XM_005845597.1"/>
</dbReference>
<keyword evidence="3" id="KW-1185">Reference proteome</keyword>
<dbReference type="InParanoid" id="E1ZKW1"/>
<dbReference type="OrthoDB" id="508371at2759"/>
<dbReference type="Proteomes" id="UP000008141">
    <property type="component" value="Unassembled WGS sequence"/>
</dbReference>
<dbReference type="SUPFAM" id="SSF53335">
    <property type="entry name" value="S-adenosyl-L-methionine-dependent methyltransferases"/>
    <property type="match status" value="1"/>
</dbReference>
<dbReference type="Pfam" id="PF13649">
    <property type="entry name" value="Methyltransf_25"/>
    <property type="match status" value="1"/>
</dbReference>
<evidence type="ECO:0000259" key="1">
    <source>
        <dbReference type="Pfam" id="PF13649"/>
    </source>
</evidence>
<dbReference type="AlphaFoldDB" id="E1ZKW1"/>
<name>E1ZKW1_CHLVA</name>
<dbReference type="EMBL" id="GL433851">
    <property type="protein sequence ID" value="EFN53557.1"/>
    <property type="molecule type" value="Genomic_DNA"/>
</dbReference>
<feature type="domain" description="Methyltransferase" evidence="1">
    <location>
        <begin position="78"/>
        <end position="176"/>
    </location>
</feature>
<organism evidence="3">
    <name type="scientific">Chlorella variabilis</name>
    <name type="common">Green alga</name>
    <dbReference type="NCBI Taxonomy" id="554065"/>
    <lineage>
        <taxon>Eukaryota</taxon>
        <taxon>Viridiplantae</taxon>
        <taxon>Chlorophyta</taxon>
        <taxon>core chlorophytes</taxon>
        <taxon>Trebouxiophyceae</taxon>
        <taxon>Chlorellales</taxon>
        <taxon>Chlorellaceae</taxon>
        <taxon>Chlorella clade</taxon>
        <taxon>Chlorella</taxon>
    </lineage>
</organism>
<reference evidence="2 3" key="1">
    <citation type="journal article" date="2010" name="Plant Cell">
        <title>The Chlorella variabilis NC64A genome reveals adaptation to photosymbiosis, coevolution with viruses, and cryptic sex.</title>
        <authorList>
            <person name="Blanc G."/>
            <person name="Duncan G."/>
            <person name="Agarkova I."/>
            <person name="Borodovsky M."/>
            <person name="Gurnon J."/>
            <person name="Kuo A."/>
            <person name="Lindquist E."/>
            <person name="Lucas S."/>
            <person name="Pangilinan J."/>
            <person name="Polle J."/>
            <person name="Salamov A."/>
            <person name="Terry A."/>
            <person name="Yamada T."/>
            <person name="Dunigan D.D."/>
            <person name="Grigoriev I.V."/>
            <person name="Claverie J.M."/>
            <person name="Van Etten J.L."/>
        </authorList>
    </citation>
    <scope>NUCLEOTIDE SEQUENCE [LARGE SCALE GENOMIC DNA]</scope>
    <source>
        <strain evidence="2 3">NC64A</strain>
    </source>
</reference>
<dbReference type="InterPro" id="IPR041698">
    <property type="entry name" value="Methyltransf_25"/>
</dbReference>
<evidence type="ECO:0000313" key="2">
    <source>
        <dbReference type="EMBL" id="EFN53557.1"/>
    </source>
</evidence>
<dbReference type="InterPro" id="IPR029063">
    <property type="entry name" value="SAM-dependent_MTases_sf"/>
</dbReference>
<sequence length="285" mass="30678">MTVSAPAAAYLRSPSGRRLLDSQCQTSVALFKQSWSTYHKLLEVDFLEHRALYAALRQLLLREAASTAAGAAAPLAMLDLGCGDAMQIAGCLRECGAGVPGGALPLGSYTGVDMSAAALQAAAAYLAPVLQPHCSVELVEQDMKEYVGSCPDQRFHLAFASFAVHHLSLEGKAEFVAQPQIQTSSCSCLRCSPAGGLFVVVDIFRREGESRERFMERYRDNIAEAVARGIIDEEEAVPIVEHVTNHDWPEQLSDYRGLAAAAGFAAAECLATDSKEFGRLVVLRK</sequence>
<accession>E1ZKW1</accession>
<gene>
    <name evidence="2" type="ORF">CHLNCDRAFT_136703</name>
</gene>
<dbReference type="Gene3D" id="3.40.50.150">
    <property type="entry name" value="Vaccinia Virus protein VP39"/>
    <property type="match status" value="1"/>
</dbReference>
<protein>
    <recommendedName>
        <fullName evidence="1">Methyltransferase domain-containing protein</fullName>
    </recommendedName>
</protein>
<evidence type="ECO:0000313" key="3">
    <source>
        <dbReference type="Proteomes" id="UP000008141"/>
    </source>
</evidence>